<dbReference type="EMBL" id="PFBC01000063">
    <property type="protein sequence ID" value="PIR87533.1"/>
    <property type="molecule type" value="Genomic_DNA"/>
</dbReference>
<feature type="region of interest" description="Disordered" evidence="1">
    <location>
        <begin position="120"/>
        <end position="201"/>
    </location>
</feature>
<evidence type="ECO:0000256" key="1">
    <source>
        <dbReference type="SAM" id="MobiDB-lite"/>
    </source>
</evidence>
<dbReference type="Proteomes" id="UP000230903">
    <property type="component" value="Unassembled WGS sequence"/>
</dbReference>
<reference evidence="3" key="1">
    <citation type="submission" date="2017-09" db="EMBL/GenBank/DDBJ databases">
        <title>Depth-based differentiation of microbial function through sediment-hosted aquifers and enrichment of novel symbionts in the deep terrestrial subsurface.</title>
        <authorList>
            <person name="Probst A.J."/>
            <person name="Ladd B."/>
            <person name="Jarett J.K."/>
            <person name="Geller-Mcgrath D.E."/>
            <person name="Sieber C.M.K."/>
            <person name="Emerson J.B."/>
            <person name="Anantharaman K."/>
            <person name="Thomas B.C."/>
            <person name="Malmstrom R."/>
            <person name="Stieglmeier M."/>
            <person name="Klingl A."/>
            <person name="Woyke T."/>
            <person name="Ryan C.M."/>
            <person name="Banfield J.F."/>
        </authorList>
    </citation>
    <scope>NUCLEOTIDE SEQUENCE [LARGE SCALE GENOMIC DNA]</scope>
</reference>
<organism evidence="2 3">
    <name type="scientific">Candidatus Harrisonbacteria bacterium CG10_big_fil_rev_8_21_14_0_10_45_28</name>
    <dbReference type="NCBI Taxonomy" id="1974586"/>
    <lineage>
        <taxon>Bacteria</taxon>
        <taxon>Candidatus Harrisoniibacteriota</taxon>
    </lineage>
</organism>
<evidence type="ECO:0000313" key="3">
    <source>
        <dbReference type="Proteomes" id="UP000230903"/>
    </source>
</evidence>
<dbReference type="AlphaFoldDB" id="A0A2H0UMB4"/>
<gene>
    <name evidence="2" type="ORF">COU10_04130</name>
</gene>
<proteinExistence type="predicted"/>
<comment type="caution">
    <text evidence="2">The sequence shown here is derived from an EMBL/GenBank/DDBJ whole genome shotgun (WGS) entry which is preliminary data.</text>
</comment>
<name>A0A2H0UMB4_9BACT</name>
<evidence type="ECO:0000313" key="2">
    <source>
        <dbReference type="EMBL" id="PIR87533.1"/>
    </source>
</evidence>
<feature type="compositionally biased region" description="Low complexity" evidence="1">
    <location>
        <begin position="178"/>
        <end position="201"/>
    </location>
</feature>
<protein>
    <submittedName>
        <fullName evidence="2">Uncharacterized protein</fullName>
    </submittedName>
</protein>
<feature type="non-terminal residue" evidence="2">
    <location>
        <position position="201"/>
    </location>
</feature>
<sequence>MPADSFNQKKIVAFDALADQIKNWLISDTAAQIIRELNDKYEVSFGRSHILPRFVTRIATGVTNPENFTRELSTYLPFLEKNQIVEIAGIMKDRIFKPIAKPLHELGIDIERLTEYQEPQVPPKLEETKMNGVPPRTVNLKGAVSHGEQARTAPRPPVAPPKPQEEEADQPFHLVEQASTASSASKAARGGGRSAISFSRA</sequence>
<accession>A0A2H0UMB4</accession>